<organism evidence="1">
    <name type="scientific">Opuntia streptacantha</name>
    <name type="common">Prickly pear cactus</name>
    <name type="synonym">Opuntia cardona</name>
    <dbReference type="NCBI Taxonomy" id="393608"/>
    <lineage>
        <taxon>Eukaryota</taxon>
        <taxon>Viridiplantae</taxon>
        <taxon>Streptophyta</taxon>
        <taxon>Embryophyta</taxon>
        <taxon>Tracheophyta</taxon>
        <taxon>Spermatophyta</taxon>
        <taxon>Magnoliopsida</taxon>
        <taxon>eudicotyledons</taxon>
        <taxon>Gunneridae</taxon>
        <taxon>Pentapetalae</taxon>
        <taxon>Caryophyllales</taxon>
        <taxon>Cactineae</taxon>
        <taxon>Cactaceae</taxon>
        <taxon>Opuntioideae</taxon>
        <taxon>Opuntia</taxon>
    </lineage>
</organism>
<name>A0A7C9AJL7_OPUST</name>
<accession>A0A7C9AJL7</accession>
<reference evidence="1" key="1">
    <citation type="journal article" date="2013" name="J. Plant Res.">
        <title>Effect of fungi and light on seed germination of three Opuntia species from semiarid lands of central Mexico.</title>
        <authorList>
            <person name="Delgado-Sanchez P."/>
            <person name="Jimenez-Bremont J.F."/>
            <person name="Guerrero-Gonzalez Mde L."/>
            <person name="Flores J."/>
        </authorList>
    </citation>
    <scope>NUCLEOTIDE SEQUENCE</scope>
    <source>
        <tissue evidence="1">Cladode</tissue>
    </source>
</reference>
<dbReference type="EMBL" id="GISG01246335">
    <property type="protein sequence ID" value="MBA4670158.1"/>
    <property type="molecule type" value="Transcribed_RNA"/>
</dbReference>
<reference evidence="1" key="2">
    <citation type="submission" date="2020-07" db="EMBL/GenBank/DDBJ databases">
        <authorList>
            <person name="Vera ALvarez R."/>
            <person name="Arias-Moreno D.M."/>
            <person name="Jimenez-Jacinto V."/>
            <person name="Jimenez-Bremont J.F."/>
            <person name="Swaminathan K."/>
            <person name="Moose S.P."/>
            <person name="Guerrero-Gonzalez M.L."/>
            <person name="Marino-Ramirez L."/>
            <person name="Landsman D."/>
            <person name="Rodriguez-Kessler M."/>
            <person name="Delgado-Sanchez P."/>
        </authorList>
    </citation>
    <scope>NUCLEOTIDE SEQUENCE</scope>
    <source>
        <tissue evidence="1">Cladode</tissue>
    </source>
</reference>
<sequence length="143" mass="16013">MANCGEGWSQIYACPGQNKKCDIYCFLPDNHLQVDWLLPSSHQSSICSELHGTIKERNVPGMLQDHWSSSAKTYAISTHRDKITKGGVGHMGRMGEAPFYQQHEHPKNCLSKCIDQCLCSFPVRWGLTPATGSSRFDYSMSES</sequence>
<evidence type="ECO:0000313" key="1">
    <source>
        <dbReference type="EMBL" id="MBA4670158.1"/>
    </source>
</evidence>
<protein>
    <submittedName>
        <fullName evidence="1">Uncharacterized protein</fullName>
    </submittedName>
</protein>
<proteinExistence type="predicted"/>
<dbReference type="AlphaFoldDB" id="A0A7C9AJL7"/>